<dbReference type="AlphaFoldDB" id="A0AA88KJI1"/>
<dbReference type="Proteomes" id="UP000816034">
    <property type="component" value="Unassembled WGS sequence"/>
</dbReference>
<feature type="transmembrane region" description="Helical" evidence="1">
    <location>
        <begin position="371"/>
        <end position="390"/>
    </location>
</feature>
<gene>
    <name evidence="2" type="ORF">C9374_005944</name>
</gene>
<comment type="caution">
    <text evidence="2">The sequence shown here is derived from an EMBL/GenBank/DDBJ whole genome shotgun (WGS) entry which is preliminary data.</text>
</comment>
<evidence type="ECO:0000313" key="3">
    <source>
        <dbReference type="Proteomes" id="UP000816034"/>
    </source>
</evidence>
<organism evidence="2 3">
    <name type="scientific">Naegleria lovaniensis</name>
    <name type="common">Amoeba</name>
    <dbReference type="NCBI Taxonomy" id="51637"/>
    <lineage>
        <taxon>Eukaryota</taxon>
        <taxon>Discoba</taxon>
        <taxon>Heterolobosea</taxon>
        <taxon>Tetramitia</taxon>
        <taxon>Eutetramitia</taxon>
        <taxon>Vahlkampfiidae</taxon>
        <taxon>Naegleria</taxon>
    </lineage>
</organism>
<dbReference type="EMBL" id="PYSW02000026">
    <property type="protein sequence ID" value="KAG2381560.1"/>
    <property type="molecule type" value="Genomic_DNA"/>
</dbReference>
<sequence length="466" mass="52745">MLEKLSSPLSTDVTSSVTLFEIGKHFSNSLQTNNSVETILNSTITNSTEIFNSFQYVSFGCNFPFILIYPILAVVCLFILKSEHKEMNRNQKQLFLFLSSLCVVATWSMMTRLGAEFSSLSSSVITANIVYGVLKGVDRSITGWVTFVEFFLISNIAMVFVRSSKDIGAISEKRFKIARYCIVGFQILVIVMTTLMALLLLVMGILKAVFGDTKLFQSFELAIFIFSTLLFMFETTLLFRILFINAATMMKALKAGEGRARRMSVHNYFNNPNNHENMNPQIVNSCEITSSPQTPASDITSEIFPQQEHQQQRDDHAEQVYTGEQLKIIQMKQHALKKVIQILMAISVSMGCQFVAVSCIPLYFLNKYVALGFYALHNSTIAALVIMFLMTHRRVEEMQKLFVASGKKWFGRKRGSTMVVMNWKRQQEQPHASHETSVVKGETSMQENQVVPVTHGEDEIHTVNRV</sequence>
<dbReference type="RefSeq" id="XP_044547240.1">
    <property type="nucleotide sequence ID" value="XM_044695750.1"/>
</dbReference>
<accession>A0AA88KJI1</accession>
<feature type="transmembrane region" description="Helical" evidence="1">
    <location>
        <begin position="339"/>
        <end position="365"/>
    </location>
</feature>
<name>A0AA88KJI1_NAELO</name>
<keyword evidence="3" id="KW-1185">Reference proteome</keyword>
<proteinExistence type="predicted"/>
<keyword evidence="1" id="KW-1133">Transmembrane helix</keyword>
<keyword evidence="1" id="KW-0812">Transmembrane</keyword>
<feature type="transmembrane region" description="Helical" evidence="1">
    <location>
        <begin position="221"/>
        <end position="243"/>
    </location>
</feature>
<protein>
    <submittedName>
        <fullName evidence="2">Uncharacterized protein</fullName>
    </submittedName>
</protein>
<feature type="transmembrane region" description="Helical" evidence="1">
    <location>
        <begin position="182"/>
        <end position="209"/>
    </location>
</feature>
<keyword evidence="1" id="KW-0472">Membrane</keyword>
<evidence type="ECO:0000313" key="2">
    <source>
        <dbReference type="EMBL" id="KAG2381560.1"/>
    </source>
</evidence>
<evidence type="ECO:0000256" key="1">
    <source>
        <dbReference type="SAM" id="Phobius"/>
    </source>
</evidence>
<feature type="transmembrane region" description="Helical" evidence="1">
    <location>
        <begin position="141"/>
        <end position="161"/>
    </location>
</feature>
<dbReference type="GeneID" id="68098399"/>
<reference evidence="2 3" key="1">
    <citation type="journal article" date="2018" name="BMC Genomics">
        <title>The genome of Naegleria lovaniensis, the basis for a comparative approach to unravel pathogenicity factors of the human pathogenic amoeba N. fowleri.</title>
        <authorList>
            <person name="Liechti N."/>
            <person name="Schurch N."/>
            <person name="Bruggmann R."/>
            <person name="Wittwer M."/>
        </authorList>
    </citation>
    <scope>NUCLEOTIDE SEQUENCE [LARGE SCALE GENOMIC DNA]</scope>
    <source>
        <strain evidence="2 3">ATCC 30569</strain>
    </source>
</reference>
<feature type="transmembrane region" description="Helical" evidence="1">
    <location>
        <begin position="92"/>
        <end position="110"/>
    </location>
</feature>
<feature type="transmembrane region" description="Helical" evidence="1">
    <location>
        <begin position="56"/>
        <end position="80"/>
    </location>
</feature>